<accession>A0A176WUN2</accession>
<dbReference type="GO" id="GO:0015473">
    <property type="term" value="F:fimbrial usher porin activity"/>
    <property type="evidence" value="ECO:0007669"/>
    <property type="project" value="InterPro"/>
</dbReference>
<dbReference type="PANTHER" id="PTHR30451">
    <property type="entry name" value="OUTER MEMBRANE USHER PROTEIN"/>
    <property type="match status" value="1"/>
</dbReference>
<keyword evidence="1" id="KW-0732">Signal</keyword>
<dbReference type="Pfam" id="PF00577">
    <property type="entry name" value="Usher"/>
    <property type="match status" value="1"/>
</dbReference>
<dbReference type="Gene3D" id="2.60.40.3110">
    <property type="match status" value="1"/>
</dbReference>
<dbReference type="EMBL" id="LXPS01000041">
    <property type="protein sequence ID" value="OAE36301.1"/>
    <property type="molecule type" value="Genomic_DNA"/>
</dbReference>
<dbReference type="GO" id="GO:0009297">
    <property type="term" value="P:pilus assembly"/>
    <property type="evidence" value="ECO:0007669"/>
    <property type="project" value="InterPro"/>
</dbReference>
<feature type="chain" id="PRO_5008052744" evidence="1">
    <location>
        <begin position="31"/>
        <end position="812"/>
    </location>
</feature>
<organism evidence="2 3">
    <name type="scientific">Agrobacterium tumefaciens</name>
    <dbReference type="NCBI Taxonomy" id="358"/>
    <lineage>
        <taxon>Bacteria</taxon>
        <taxon>Pseudomonadati</taxon>
        <taxon>Pseudomonadota</taxon>
        <taxon>Alphaproteobacteria</taxon>
        <taxon>Hyphomicrobiales</taxon>
        <taxon>Rhizobiaceae</taxon>
        <taxon>Rhizobium/Agrobacterium group</taxon>
        <taxon>Agrobacterium</taxon>
        <taxon>Agrobacterium tumefaciens complex</taxon>
    </lineage>
</organism>
<dbReference type="RefSeq" id="WP_063951711.1">
    <property type="nucleotide sequence ID" value="NZ_LXPS01000041.1"/>
</dbReference>
<dbReference type="InterPro" id="IPR042186">
    <property type="entry name" value="FimD_plug_dom"/>
</dbReference>
<dbReference type="InterPro" id="IPR000015">
    <property type="entry name" value="Fimb_usher"/>
</dbReference>
<protein>
    <submittedName>
        <fullName evidence="2">Fimbrial assembly protein</fullName>
    </submittedName>
</protein>
<sequence length="812" mass="87011">MRRRAFRAADLAVLTIAALTVISSSSLSVAQDVPPAAQPTSVAANEAGQLQLEVYINDVSTDMIATFRQNAAGSFLIEPEQLTNIGISPVESAIGDDGWIDISMLPEVVARYDSSTQSMHFSLPMTARASKVIDASGKAVAEEDDETQEKARSDFGGLVNYTIYGASGGNKWSDLADFNGISALLESRAFGPLGVLSSSHVLSTSHQSEFDTQRLDTTWSYSDEETLTSYRAGDLITGGLSWTRPTRLGGFQIRRNFELRPDMVTMPMPEFAGSAAVPSTVDVYVNNIRRLSQDVPEGPFSITNLPVISGAGNARLVVRDALGRETVSETPFYTSPDLLTKGLIDFSAEVGFARRNYGTSSFDYDDRLLGSATVRYGVSDGLTVEGHAEGAEDFYNVGLGGIFTLGSHGMAAFSGASSHFGDESGYQLSASVEAELLGVRINARSQRAFGDYNDMASVSSNNSKNQFASGLLSVRPPRSLDQISVSTQLGFDETSLNFSYTQLETFDERRSRLLGLSATRPFGESGNIFVTAYKDLEDSNSYGIFAGLSWSFGGGVSASTGMSSNADGYSLTAEAVKSEEQAEGSYGWRLRGGFGANDIASASGSYRGRAARVSAGVDKLNNTTEAYAQVEGSIALAGGDVFFGNRIDDAFAVVDAGAPGVDIMLENRPIGQTNRRGKILLPNLRSYDLNNITLDPSNLPVDARIDHTKQMVRPTERAGAVVNFKVETEGHVALVTLKNENGDFIETGSTGTIDGKRDFVVGYDGQAYLDDIGATHRLHITQPTKGECEAQITVSDDSRTRATFETTCRSIQ</sequence>
<evidence type="ECO:0000313" key="2">
    <source>
        <dbReference type="EMBL" id="OAE36301.1"/>
    </source>
</evidence>
<dbReference type="Proteomes" id="UP000077098">
    <property type="component" value="Unassembled WGS sequence"/>
</dbReference>
<name>A0A176WUN2_AGRTU</name>
<evidence type="ECO:0000313" key="3">
    <source>
        <dbReference type="Proteomes" id="UP000077098"/>
    </source>
</evidence>
<dbReference type="GO" id="GO:0009279">
    <property type="term" value="C:cell outer membrane"/>
    <property type="evidence" value="ECO:0007669"/>
    <property type="project" value="TreeGrafter"/>
</dbReference>
<dbReference type="InterPro" id="IPR043142">
    <property type="entry name" value="PapC-like_C_sf"/>
</dbReference>
<gene>
    <name evidence="2" type="ORF">A7J57_06985</name>
</gene>
<dbReference type="PANTHER" id="PTHR30451:SF5">
    <property type="entry name" value="SLR0019 PROTEIN"/>
    <property type="match status" value="1"/>
</dbReference>
<comment type="caution">
    <text evidence="2">The sequence shown here is derived from an EMBL/GenBank/DDBJ whole genome shotgun (WGS) entry which is preliminary data.</text>
</comment>
<evidence type="ECO:0000256" key="1">
    <source>
        <dbReference type="SAM" id="SignalP"/>
    </source>
</evidence>
<dbReference type="Gene3D" id="2.60.40.2070">
    <property type="match status" value="1"/>
</dbReference>
<proteinExistence type="predicted"/>
<dbReference type="Gene3D" id="2.60.40.2610">
    <property type="entry name" value="Outer membrane usher protein FimD, plug domain"/>
    <property type="match status" value="1"/>
</dbReference>
<feature type="signal peptide" evidence="1">
    <location>
        <begin position="1"/>
        <end position="30"/>
    </location>
</feature>
<reference evidence="2 3" key="1">
    <citation type="submission" date="2016-05" db="EMBL/GenBank/DDBJ databases">
        <authorList>
            <person name="Lavstsen T."/>
            <person name="Jespersen J.S."/>
        </authorList>
    </citation>
    <scope>NUCLEOTIDE SEQUENCE [LARGE SCALE GENOMIC DNA]</scope>
    <source>
        <strain evidence="2 3">KCJ1736</strain>
    </source>
</reference>
<dbReference type="AlphaFoldDB" id="A0A176WUN2"/>